<evidence type="ECO:0000256" key="4">
    <source>
        <dbReference type="ARBA" id="ARBA00022692"/>
    </source>
</evidence>
<dbReference type="InterPro" id="IPR010917">
    <property type="entry name" value="TonB_rcpt_CS"/>
</dbReference>
<feature type="signal peptide" evidence="9">
    <location>
        <begin position="1"/>
        <end position="27"/>
    </location>
</feature>
<evidence type="ECO:0000313" key="11">
    <source>
        <dbReference type="EMBL" id="GAC18512.1"/>
    </source>
</evidence>
<dbReference type="InterPro" id="IPR036942">
    <property type="entry name" value="Beta-barrel_TonB_sf"/>
</dbReference>
<feature type="chain" id="PRO_5003897532" evidence="9">
    <location>
        <begin position="28"/>
        <end position="1015"/>
    </location>
</feature>
<evidence type="ECO:0000313" key="12">
    <source>
        <dbReference type="Proteomes" id="UP000006327"/>
    </source>
</evidence>
<keyword evidence="6 7" id="KW-0998">Cell outer membrane</keyword>
<reference evidence="11 12" key="1">
    <citation type="journal article" date="2017" name="Antonie Van Leeuwenhoek">
        <title>Rhizobium rhizosphaerae sp. nov., a novel species isolated from rice rhizosphere.</title>
        <authorList>
            <person name="Zhao J.J."/>
            <person name="Zhang J."/>
            <person name="Zhang R.J."/>
            <person name="Zhang C.W."/>
            <person name="Yin H.Q."/>
            <person name="Zhang X.X."/>
        </authorList>
    </citation>
    <scope>NUCLEOTIDE SEQUENCE [LARGE SCALE GENOMIC DNA]</scope>
    <source>
        <strain evidence="11 12">BSs20135</strain>
    </source>
</reference>
<dbReference type="GO" id="GO:0009279">
    <property type="term" value="C:cell outer membrane"/>
    <property type="evidence" value="ECO:0007669"/>
    <property type="project" value="UniProtKB-SubCell"/>
</dbReference>
<dbReference type="STRING" id="493475.GARC_1540"/>
<keyword evidence="3 7" id="KW-1134">Transmembrane beta strand</keyword>
<keyword evidence="12" id="KW-1185">Reference proteome</keyword>
<dbReference type="Proteomes" id="UP000006327">
    <property type="component" value="Unassembled WGS sequence"/>
</dbReference>
<keyword evidence="5 7" id="KW-0472">Membrane</keyword>
<keyword evidence="9" id="KW-0732">Signal</keyword>
<comment type="similarity">
    <text evidence="7">Belongs to the TonB-dependent receptor family.</text>
</comment>
<dbReference type="Pfam" id="PF25183">
    <property type="entry name" value="OMP_b-brl_4"/>
    <property type="match status" value="2"/>
</dbReference>
<feature type="domain" description="TonB-dependent transporter Oar-like beta-barrel" evidence="10">
    <location>
        <begin position="593"/>
        <end position="975"/>
    </location>
</feature>
<dbReference type="AlphaFoldDB" id="K6YJZ7"/>
<dbReference type="RefSeq" id="WP_007618427.1">
    <property type="nucleotide sequence ID" value="NZ_BAEO01000018.1"/>
</dbReference>
<keyword evidence="11" id="KW-0675">Receptor</keyword>
<dbReference type="InterPro" id="IPR039426">
    <property type="entry name" value="TonB-dep_rcpt-like"/>
</dbReference>
<accession>K6YJZ7</accession>
<evidence type="ECO:0000259" key="10">
    <source>
        <dbReference type="Pfam" id="PF25183"/>
    </source>
</evidence>
<sequence>MRKITFRKSITALAVAATLSFTSNSFAAGGAESDLLGSVQVNGVSTSGYTVVAKDPTTGFTRQVSTRDDGSYRLTKLPTGTYEIIIMNGDTVVGRDVTTVSLGANSIANFDIAENSNTEVIEVTGARFANVDVSSTDSGLLITEADFDALPVLRNLTSVALLAPGVVLGESNFSLQGGSGLASFGGSSVAENACFINGLEVTNTRQGLGCGSVPFEFYKDFQVKTGGYSAEFGRATGGIINAITKSGSNEWEFSAVSNWNPSSLTADSKGISRGKGGTGDVFRDTTNDEFDNWDLTLTASGAIIEDTLFIYALVNPRSSDRDFSYYTGSRQQYAPDDEYRKISSDGSDNLFWGAKVDWFITEDHRLSLWGYSDRNDGIDAHYNYDPNTGVIGNLTGTNVRNRGGETVSVSYVGNITDDLTITALWGNVAAEYTTTPDNIVCPSVSDTRDLPAAQRAQGCGPGTAFGANNDDNTQYRLDVEYLLGDHKIRVGYDYQERDSFRESLPAGGHSYTYTTLAPGGAIQGNNGNLYTNASNTDQDIVFDRIFAGGGGFGSELEAFYIEDQWQITDNLLLSAGLRWDDFLSVGTSGITFQEFSADVAPRLGFSWDINGDGESKLYATIGRYYLPPANNTNFRLASGVNDNTTYYTFAGIDSANGAPTGILPVNGTVANSNVNNSTSVFPSKSVYQEPDADPFHKNEIIIGYERSISEDLALAIRGTYREVGEALDDYCGARSHPLFCTGLNPGKPARFAVDADLDGFIDLDANGEPLYVSATAEDIALPEANNEYLAVNTEIRYRKDNLNLNFSYTWSRSTGNFEGAVKSDIAQADAGITQDFDFPALHDGAQGYQPNDRRHVFKLFGSYTISDNWSVGLNSTLSSGRPLNTFGAGYISDDPNLYGSYGDTFYQFQSCNITPPEDEACPVSEKVYNFTPRGSAGRTSWQFKVDLSSSYNFEVNGIAMRASVDVFNIFDDQSVTSQNEHFEGRNAEGTENQWFGAAYFWQAPRSVRLGFEARF</sequence>
<protein>
    <submittedName>
        <fullName evidence="11">TonB-dependent receptor, plug</fullName>
    </submittedName>
</protein>
<dbReference type="PROSITE" id="PS01156">
    <property type="entry name" value="TONB_DEPENDENT_REC_2"/>
    <property type="match status" value="1"/>
</dbReference>
<evidence type="ECO:0000256" key="9">
    <source>
        <dbReference type="SAM" id="SignalP"/>
    </source>
</evidence>
<evidence type="ECO:0000256" key="7">
    <source>
        <dbReference type="PROSITE-ProRule" id="PRU01360"/>
    </source>
</evidence>
<dbReference type="eggNOG" id="COG4771">
    <property type="taxonomic scope" value="Bacteria"/>
</dbReference>
<dbReference type="EMBL" id="BAEO01000018">
    <property type="protein sequence ID" value="GAC18512.1"/>
    <property type="molecule type" value="Genomic_DNA"/>
</dbReference>
<dbReference type="Gene3D" id="2.170.130.10">
    <property type="entry name" value="TonB-dependent receptor, plug domain"/>
    <property type="match status" value="1"/>
</dbReference>
<dbReference type="PROSITE" id="PS52016">
    <property type="entry name" value="TONB_DEPENDENT_REC_3"/>
    <property type="match status" value="1"/>
</dbReference>
<comment type="subcellular location">
    <subcellularLocation>
        <location evidence="1 7">Cell outer membrane</location>
        <topology evidence="1 7">Multi-pass membrane protein</topology>
    </subcellularLocation>
</comment>
<dbReference type="InterPro" id="IPR057601">
    <property type="entry name" value="Oar-like_b-barrel"/>
</dbReference>
<name>K6YJZ7_9ALTE</name>
<dbReference type="InterPro" id="IPR037066">
    <property type="entry name" value="Plug_dom_sf"/>
</dbReference>
<feature type="short sequence motif" description="TonB C-terminal box" evidence="8">
    <location>
        <begin position="998"/>
        <end position="1015"/>
    </location>
</feature>
<dbReference type="PANTHER" id="PTHR30069:SF46">
    <property type="entry name" value="OAR PROTEIN"/>
    <property type="match status" value="1"/>
</dbReference>
<evidence type="ECO:0000256" key="8">
    <source>
        <dbReference type="PROSITE-ProRule" id="PRU10144"/>
    </source>
</evidence>
<evidence type="ECO:0000256" key="1">
    <source>
        <dbReference type="ARBA" id="ARBA00004571"/>
    </source>
</evidence>
<evidence type="ECO:0000256" key="6">
    <source>
        <dbReference type="ARBA" id="ARBA00023237"/>
    </source>
</evidence>
<organism evidence="11 12">
    <name type="scientific">Paraglaciecola arctica BSs20135</name>
    <dbReference type="NCBI Taxonomy" id="493475"/>
    <lineage>
        <taxon>Bacteria</taxon>
        <taxon>Pseudomonadati</taxon>
        <taxon>Pseudomonadota</taxon>
        <taxon>Gammaproteobacteria</taxon>
        <taxon>Alteromonadales</taxon>
        <taxon>Alteromonadaceae</taxon>
        <taxon>Paraglaciecola</taxon>
    </lineage>
</organism>
<evidence type="ECO:0000256" key="3">
    <source>
        <dbReference type="ARBA" id="ARBA00022452"/>
    </source>
</evidence>
<dbReference type="SUPFAM" id="SSF56935">
    <property type="entry name" value="Porins"/>
    <property type="match status" value="1"/>
</dbReference>
<comment type="caution">
    <text evidence="11">The sequence shown here is derived from an EMBL/GenBank/DDBJ whole genome shotgun (WGS) entry which is preliminary data.</text>
</comment>
<evidence type="ECO:0000256" key="5">
    <source>
        <dbReference type="ARBA" id="ARBA00023136"/>
    </source>
</evidence>
<gene>
    <name evidence="11" type="ORF">GARC_1540</name>
</gene>
<evidence type="ECO:0000256" key="2">
    <source>
        <dbReference type="ARBA" id="ARBA00022448"/>
    </source>
</evidence>
<keyword evidence="4 7" id="KW-0812">Transmembrane</keyword>
<feature type="domain" description="TonB-dependent transporter Oar-like beta-barrel" evidence="10">
    <location>
        <begin position="333"/>
        <end position="580"/>
    </location>
</feature>
<proteinExistence type="inferred from homology"/>
<dbReference type="Gene3D" id="2.40.170.20">
    <property type="entry name" value="TonB-dependent receptor, beta-barrel domain"/>
    <property type="match status" value="2"/>
</dbReference>
<dbReference type="SUPFAM" id="SSF49478">
    <property type="entry name" value="Cna protein B-type domain"/>
    <property type="match status" value="1"/>
</dbReference>
<dbReference type="GO" id="GO:0015344">
    <property type="term" value="F:siderophore uptake transmembrane transporter activity"/>
    <property type="evidence" value="ECO:0007669"/>
    <property type="project" value="TreeGrafter"/>
</dbReference>
<dbReference type="GO" id="GO:0044718">
    <property type="term" value="P:siderophore transmembrane transport"/>
    <property type="evidence" value="ECO:0007669"/>
    <property type="project" value="TreeGrafter"/>
</dbReference>
<keyword evidence="2 7" id="KW-0813">Transport</keyword>
<dbReference type="PANTHER" id="PTHR30069">
    <property type="entry name" value="TONB-DEPENDENT OUTER MEMBRANE RECEPTOR"/>
    <property type="match status" value="1"/>
</dbReference>
<dbReference type="OrthoDB" id="9768147at2"/>